<protein>
    <submittedName>
        <fullName evidence="2">Uncharacterized protein</fullName>
    </submittedName>
</protein>
<evidence type="ECO:0000256" key="1">
    <source>
        <dbReference type="SAM" id="Phobius"/>
    </source>
</evidence>
<reference evidence="2 3" key="1">
    <citation type="journal article" date="2019" name="Int. J. Syst. Evol. Microbiol.">
        <title>The Global Catalogue of Microorganisms (GCM) 10K type strain sequencing project: providing services to taxonomists for standard genome sequencing and annotation.</title>
        <authorList>
            <consortium name="The Broad Institute Genomics Platform"/>
            <consortium name="The Broad Institute Genome Sequencing Center for Infectious Disease"/>
            <person name="Wu L."/>
            <person name="Ma J."/>
        </authorList>
    </citation>
    <scope>NUCLEOTIDE SEQUENCE [LARGE SCALE GENOMIC DNA]</scope>
    <source>
        <strain evidence="2 3">JCM 9731</strain>
    </source>
</reference>
<feature type="transmembrane region" description="Helical" evidence="1">
    <location>
        <begin position="97"/>
        <end position="113"/>
    </location>
</feature>
<keyword evidence="1" id="KW-1133">Transmembrane helix</keyword>
<evidence type="ECO:0000313" key="2">
    <source>
        <dbReference type="EMBL" id="GAA0322486.1"/>
    </source>
</evidence>
<feature type="transmembrane region" description="Helical" evidence="1">
    <location>
        <begin position="63"/>
        <end position="85"/>
    </location>
</feature>
<sequence length="158" mass="18665">MAQTILISLSIILILFFVIVPKHLHVFEWLIVILTIEFIFTSYTSILHMNVKVWEISPSTFDFLAFRVFETVTVPVLYLIVMNWVSFLSNWMKRTGIMLMGAVLLVLLEWTLVKSNVITYVNWSMWVSFLFFSLYFPILVLIMKGYHHILQREGIVKR</sequence>
<comment type="caution">
    <text evidence="2">The sequence shown here is derived from an EMBL/GenBank/DDBJ whole genome shotgun (WGS) entry which is preliminary data.</text>
</comment>
<keyword evidence="1" id="KW-0472">Membrane</keyword>
<name>A0ABN0W168_9BACI</name>
<feature type="transmembrane region" description="Helical" evidence="1">
    <location>
        <begin position="125"/>
        <end position="143"/>
    </location>
</feature>
<keyword evidence="1" id="KW-0812">Transmembrane</keyword>
<dbReference type="EMBL" id="BAAADJ010000011">
    <property type="protein sequence ID" value="GAA0322486.1"/>
    <property type="molecule type" value="Genomic_DNA"/>
</dbReference>
<dbReference type="RefSeq" id="WP_343797114.1">
    <property type="nucleotide sequence ID" value="NZ_BAAADJ010000011.1"/>
</dbReference>
<feature type="transmembrane region" description="Helical" evidence="1">
    <location>
        <begin position="6"/>
        <end position="24"/>
    </location>
</feature>
<keyword evidence="3" id="KW-1185">Reference proteome</keyword>
<gene>
    <name evidence="2" type="ORF">GCM10008967_11220</name>
</gene>
<dbReference type="Proteomes" id="UP001500782">
    <property type="component" value="Unassembled WGS sequence"/>
</dbReference>
<accession>A0ABN0W168</accession>
<feature type="transmembrane region" description="Helical" evidence="1">
    <location>
        <begin position="31"/>
        <end position="51"/>
    </location>
</feature>
<evidence type="ECO:0000313" key="3">
    <source>
        <dbReference type="Proteomes" id="UP001500782"/>
    </source>
</evidence>
<proteinExistence type="predicted"/>
<organism evidence="2 3">
    <name type="scientific">Bacillus carboniphilus</name>
    <dbReference type="NCBI Taxonomy" id="86663"/>
    <lineage>
        <taxon>Bacteria</taxon>
        <taxon>Bacillati</taxon>
        <taxon>Bacillota</taxon>
        <taxon>Bacilli</taxon>
        <taxon>Bacillales</taxon>
        <taxon>Bacillaceae</taxon>
        <taxon>Bacillus</taxon>
    </lineage>
</organism>